<dbReference type="RefSeq" id="WP_116418516.1">
    <property type="nucleotide sequence ID" value="NZ_NBXC01000015.1"/>
</dbReference>
<feature type="signal peptide" evidence="1">
    <location>
        <begin position="1"/>
        <end position="23"/>
    </location>
</feature>
<sequence>MKRRIVSMVLAAVLAGAALIANAASAAAFDPVPELYKLYPYTTPQHPPVVKPGPPVGRGLPAGSPDGGEVTGSTAANHLLLPGATVSALQFDATGAVTFSRSTTSDADGRYVLADLPAGDYWIQFYDDSDPKHVLQAWRSVYGFYPDGATVPITPGSSIDADGYLLENGSITGHVGCSDGCDRGIDYSKAVVDIYIAYQGLGFYPTAEQRATVGATGSFRFSFAQPGEYVAIVRYSGSDFGDAEIGSAFMLDEGETATIAPTLREVRPNLHAGNPLGTGPEANVYAEYWDFLQRTPSVDDIRPWLAVFQFYNDHQLPETPAAWMARNFVESDEYRLKRIVDAYQSILGRAPDAGGRAMWLTDMKLGYISTDDILKSLYESAEWYTNHGSTNTSSAKSLYNALLGRDGSAADYKWWGDLATTHGRNWVVDQFWMSDETTGDRVGAMYATYLGRIPDASGLANWKSIDLRVGDSIAREGIVSSSEYYIRAQMRFDVS</sequence>
<dbReference type="InterPro" id="IPR038255">
    <property type="entry name" value="PBS_linker_sf"/>
</dbReference>
<name>A0A3E0WCS8_9MICO</name>
<evidence type="ECO:0000313" key="4">
    <source>
        <dbReference type="Proteomes" id="UP000257080"/>
    </source>
</evidence>
<accession>A0A3E0WCS8</accession>
<dbReference type="AlphaFoldDB" id="A0A3E0WCS8"/>
<feature type="chain" id="PRO_5038532814" description="DUF4214 domain-containing protein" evidence="1">
    <location>
        <begin position="24"/>
        <end position="495"/>
    </location>
</feature>
<proteinExistence type="predicted"/>
<dbReference type="InterPro" id="IPR025282">
    <property type="entry name" value="DUF4214"/>
</dbReference>
<dbReference type="Proteomes" id="UP000257080">
    <property type="component" value="Unassembled WGS sequence"/>
</dbReference>
<feature type="domain" description="DUF4214" evidence="2">
    <location>
        <begin position="342"/>
        <end position="384"/>
    </location>
</feature>
<dbReference type="OrthoDB" id="5113267at2"/>
<dbReference type="Gene3D" id="2.60.40.10">
    <property type="entry name" value="Immunoglobulins"/>
    <property type="match status" value="1"/>
</dbReference>
<dbReference type="Gene3D" id="1.10.3130.20">
    <property type="entry name" value="Phycobilisome linker domain"/>
    <property type="match status" value="1"/>
</dbReference>
<reference evidence="3 4" key="1">
    <citation type="submission" date="2017-04" db="EMBL/GenBank/DDBJ databases">
        <title>Comparative genome analysis of Subtercola boreus.</title>
        <authorList>
            <person name="Cho Y.-J."/>
            <person name="Cho A."/>
            <person name="Kim O.-S."/>
            <person name="Lee J.-I."/>
        </authorList>
    </citation>
    <scope>NUCLEOTIDE SEQUENCE [LARGE SCALE GENOMIC DNA]</scope>
    <source>
        <strain evidence="3 4">P28004</strain>
    </source>
</reference>
<gene>
    <name evidence="3" type="ORF">B7R25_08350</name>
</gene>
<organism evidence="3 4">
    <name type="scientific">Subtercola boreus</name>
    <dbReference type="NCBI Taxonomy" id="120213"/>
    <lineage>
        <taxon>Bacteria</taxon>
        <taxon>Bacillati</taxon>
        <taxon>Actinomycetota</taxon>
        <taxon>Actinomycetes</taxon>
        <taxon>Micrococcales</taxon>
        <taxon>Microbacteriaceae</taxon>
        <taxon>Subtercola</taxon>
    </lineage>
</organism>
<evidence type="ECO:0000313" key="3">
    <source>
        <dbReference type="EMBL" id="RFA27068.1"/>
    </source>
</evidence>
<dbReference type="InterPro" id="IPR013783">
    <property type="entry name" value="Ig-like_fold"/>
</dbReference>
<dbReference type="SUPFAM" id="SSF117074">
    <property type="entry name" value="Hypothetical protein PA1324"/>
    <property type="match status" value="1"/>
</dbReference>
<protein>
    <recommendedName>
        <fullName evidence="2">DUF4214 domain-containing protein</fullName>
    </recommendedName>
</protein>
<keyword evidence="1" id="KW-0732">Signal</keyword>
<evidence type="ECO:0000259" key="2">
    <source>
        <dbReference type="Pfam" id="PF13946"/>
    </source>
</evidence>
<dbReference type="GO" id="GO:0005975">
    <property type="term" value="P:carbohydrate metabolic process"/>
    <property type="evidence" value="ECO:0007669"/>
    <property type="project" value="UniProtKB-ARBA"/>
</dbReference>
<dbReference type="Pfam" id="PF13946">
    <property type="entry name" value="DUF4214"/>
    <property type="match status" value="1"/>
</dbReference>
<comment type="caution">
    <text evidence="3">The sequence shown here is derived from an EMBL/GenBank/DDBJ whole genome shotgun (WGS) entry which is preliminary data.</text>
</comment>
<dbReference type="EMBL" id="NBXE01000020">
    <property type="protein sequence ID" value="RFA27068.1"/>
    <property type="molecule type" value="Genomic_DNA"/>
</dbReference>
<evidence type="ECO:0000256" key="1">
    <source>
        <dbReference type="SAM" id="SignalP"/>
    </source>
</evidence>